<dbReference type="InterPro" id="IPR051908">
    <property type="entry name" value="Ribosomal_N-acetyltransferase"/>
</dbReference>
<gene>
    <name evidence="3" type="ORF">M409DRAFT_28655</name>
</gene>
<organism evidence="3 4">
    <name type="scientific">Zasmidium cellare ATCC 36951</name>
    <dbReference type="NCBI Taxonomy" id="1080233"/>
    <lineage>
        <taxon>Eukaryota</taxon>
        <taxon>Fungi</taxon>
        <taxon>Dikarya</taxon>
        <taxon>Ascomycota</taxon>
        <taxon>Pezizomycotina</taxon>
        <taxon>Dothideomycetes</taxon>
        <taxon>Dothideomycetidae</taxon>
        <taxon>Mycosphaerellales</taxon>
        <taxon>Mycosphaerellaceae</taxon>
        <taxon>Zasmidium</taxon>
    </lineage>
</organism>
<evidence type="ECO:0000313" key="3">
    <source>
        <dbReference type="EMBL" id="KAF2161051.1"/>
    </source>
</evidence>
<dbReference type="PANTHER" id="PTHR43441">
    <property type="entry name" value="RIBOSOMAL-PROTEIN-SERINE ACETYLTRANSFERASE"/>
    <property type="match status" value="1"/>
</dbReference>
<dbReference type="OrthoDB" id="41238at2759"/>
<dbReference type="GeneID" id="54562401"/>
<evidence type="ECO:0000259" key="2">
    <source>
        <dbReference type="Pfam" id="PF13302"/>
    </source>
</evidence>
<dbReference type="AlphaFoldDB" id="A0A6A6C1Z5"/>
<name>A0A6A6C1Z5_ZASCE</name>
<keyword evidence="4" id="KW-1185">Reference proteome</keyword>
<sequence length="259" mass="29474">MDSKTKNLGPEVDPTPSALPDNTVPLKGHYVTLEDFKSDAEYTSLWQNLRPDKNPQLFDFLPLTSHETEEDLRRSVQGWRDRNFILYAIKADPGYVNPPKKGETAPSSREHSEVLGLIAYLDVHPNFRALEVGGVLFGSGLQRSAAATEVHYLMLRNVFEQQSPGLGGHSLPYRRVCWKCNHLNSKSRRAAERLGYKFEGLFRNHMIVKGRSRDSDWLSILDDEWPVVKKALELWLEKSNFDDLGRQIKGLDEIRASLG</sequence>
<dbReference type="EMBL" id="ML993622">
    <property type="protein sequence ID" value="KAF2161051.1"/>
    <property type="molecule type" value="Genomic_DNA"/>
</dbReference>
<dbReference type="InterPro" id="IPR016181">
    <property type="entry name" value="Acyl_CoA_acyltransferase"/>
</dbReference>
<dbReference type="Gene3D" id="3.40.630.30">
    <property type="match status" value="1"/>
</dbReference>
<dbReference type="Proteomes" id="UP000799537">
    <property type="component" value="Unassembled WGS sequence"/>
</dbReference>
<dbReference type="Pfam" id="PF13302">
    <property type="entry name" value="Acetyltransf_3"/>
    <property type="match status" value="1"/>
</dbReference>
<dbReference type="InterPro" id="IPR000182">
    <property type="entry name" value="GNAT_dom"/>
</dbReference>
<dbReference type="GO" id="GO:1990189">
    <property type="term" value="F:protein N-terminal-serine acetyltransferase activity"/>
    <property type="evidence" value="ECO:0007669"/>
    <property type="project" value="TreeGrafter"/>
</dbReference>
<accession>A0A6A6C1Z5</accession>
<dbReference type="PANTHER" id="PTHR43441:SF2">
    <property type="entry name" value="FAMILY ACETYLTRANSFERASE, PUTATIVE (AFU_ORTHOLOGUE AFUA_7G00850)-RELATED"/>
    <property type="match status" value="1"/>
</dbReference>
<dbReference type="SUPFAM" id="SSF55729">
    <property type="entry name" value="Acyl-CoA N-acyltransferases (Nat)"/>
    <property type="match status" value="1"/>
</dbReference>
<proteinExistence type="predicted"/>
<dbReference type="GO" id="GO:0008999">
    <property type="term" value="F:protein-N-terminal-alanine acetyltransferase activity"/>
    <property type="evidence" value="ECO:0007669"/>
    <property type="project" value="TreeGrafter"/>
</dbReference>
<feature type="region of interest" description="Disordered" evidence="1">
    <location>
        <begin position="1"/>
        <end position="24"/>
    </location>
</feature>
<reference evidence="3" key="1">
    <citation type="journal article" date="2020" name="Stud. Mycol.">
        <title>101 Dothideomycetes genomes: a test case for predicting lifestyles and emergence of pathogens.</title>
        <authorList>
            <person name="Haridas S."/>
            <person name="Albert R."/>
            <person name="Binder M."/>
            <person name="Bloem J."/>
            <person name="Labutti K."/>
            <person name="Salamov A."/>
            <person name="Andreopoulos B."/>
            <person name="Baker S."/>
            <person name="Barry K."/>
            <person name="Bills G."/>
            <person name="Bluhm B."/>
            <person name="Cannon C."/>
            <person name="Castanera R."/>
            <person name="Culley D."/>
            <person name="Daum C."/>
            <person name="Ezra D."/>
            <person name="Gonzalez J."/>
            <person name="Henrissat B."/>
            <person name="Kuo A."/>
            <person name="Liang C."/>
            <person name="Lipzen A."/>
            <person name="Lutzoni F."/>
            <person name="Magnuson J."/>
            <person name="Mondo S."/>
            <person name="Nolan M."/>
            <person name="Ohm R."/>
            <person name="Pangilinan J."/>
            <person name="Park H.-J."/>
            <person name="Ramirez L."/>
            <person name="Alfaro M."/>
            <person name="Sun H."/>
            <person name="Tritt A."/>
            <person name="Yoshinaga Y."/>
            <person name="Zwiers L.-H."/>
            <person name="Turgeon B."/>
            <person name="Goodwin S."/>
            <person name="Spatafora J."/>
            <person name="Crous P."/>
            <person name="Grigoriev I."/>
        </authorList>
    </citation>
    <scope>NUCLEOTIDE SEQUENCE</scope>
    <source>
        <strain evidence="3">ATCC 36951</strain>
    </source>
</reference>
<protein>
    <recommendedName>
        <fullName evidence="2">N-acetyltransferase domain-containing protein</fullName>
    </recommendedName>
</protein>
<dbReference type="RefSeq" id="XP_033661940.1">
    <property type="nucleotide sequence ID" value="XM_033809129.1"/>
</dbReference>
<evidence type="ECO:0000256" key="1">
    <source>
        <dbReference type="SAM" id="MobiDB-lite"/>
    </source>
</evidence>
<feature type="domain" description="N-acetyltransferase" evidence="2">
    <location>
        <begin position="56"/>
        <end position="197"/>
    </location>
</feature>
<evidence type="ECO:0000313" key="4">
    <source>
        <dbReference type="Proteomes" id="UP000799537"/>
    </source>
</evidence>